<feature type="domain" description="Helix-hairpin-helix DNA-binding motif class 1" evidence="7">
    <location>
        <begin position="108"/>
        <end position="127"/>
    </location>
</feature>
<reference evidence="8 9" key="1">
    <citation type="submission" date="2023-09" db="EMBL/GenBank/DDBJ databases">
        <authorList>
            <person name="Qi X."/>
        </authorList>
    </citation>
    <scope>NUCLEOTIDE SEQUENCE [LARGE SCALE GENOMIC DNA]</scope>
    <source>
        <strain evidence="8 9">S1-1</strain>
    </source>
</reference>
<dbReference type="Proteomes" id="UP001301442">
    <property type="component" value="Chromosome"/>
</dbReference>
<keyword evidence="1 6" id="KW-0963">Cytoplasm</keyword>
<protein>
    <recommendedName>
        <fullName evidence="6">Holliday junction branch migration complex subunit RuvA</fullName>
    </recommendedName>
</protein>
<dbReference type="SUPFAM" id="SSF46929">
    <property type="entry name" value="DNA helicase RuvA subunit, C-terminal domain"/>
    <property type="match status" value="1"/>
</dbReference>
<evidence type="ECO:0000313" key="8">
    <source>
        <dbReference type="EMBL" id="WOH38547.1"/>
    </source>
</evidence>
<dbReference type="Gene3D" id="2.40.50.140">
    <property type="entry name" value="Nucleic acid-binding proteins"/>
    <property type="match status" value="1"/>
</dbReference>
<dbReference type="InterPro" id="IPR003583">
    <property type="entry name" value="Hlx-hairpin-Hlx_DNA-bd_motif"/>
</dbReference>
<evidence type="ECO:0000256" key="6">
    <source>
        <dbReference type="HAMAP-Rule" id="MF_00031"/>
    </source>
</evidence>
<comment type="subcellular location">
    <subcellularLocation>
        <location evidence="6">Cytoplasm</location>
    </subcellularLocation>
</comment>
<evidence type="ECO:0000256" key="2">
    <source>
        <dbReference type="ARBA" id="ARBA00022763"/>
    </source>
</evidence>
<keyword evidence="5 6" id="KW-0234">DNA repair</keyword>
<dbReference type="Pfam" id="PF01330">
    <property type="entry name" value="RuvA_N"/>
    <property type="match status" value="1"/>
</dbReference>
<dbReference type="HAMAP" id="MF_00031">
    <property type="entry name" value="DNA_HJ_migration_RuvA"/>
    <property type="match status" value="1"/>
</dbReference>
<gene>
    <name evidence="6 8" type="primary">ruvA</name>
    <name evidence="8" type="ORF">RI844_04850</name>
</gene>
<feature type="domain" description="Helix-hairpin-helix DNA-binding motif class 1" evidence="7">
    <location>
        <begin position="73"/>
        <end position="92"/>
    </location>
</feature>
<dbReference type="Pfam" id="PF14520">
    <property type="entry name" value="HHH_5"/>
    <property type="match status" value="1"/>
</dbReference>
<dbReference type="EMBL" id="CP136600">
    <property type="protein sequence ID" value="WOH38547.1"/>
    <property type="molecule type" value="Genomic_DNA"/>
</dbReference>
<keyword evidence="4 6" id="KW-0233">DNA recombination</keyword>
<organism evidence="8 9">
    <name type="scientific">Thalassotalea fonticola</name>
    <dbReference type="NCBI Taxonomy" id="3065649"/>
    <lineage>
        <taxon>Bacteria</taxon>
        <taxon>Pseudomonadati</taxon>
        <taxon>Pseudomonadota</taxon>
        <taxon>Gammaproteobacteria</taxon>
        <taxon>Alteromonadales</taxon>
        <taxon>Colwelliaceae</taxon>
        <taxon>Thalassotalea</taxon>
    </lineage>
</organism>
<keyword evidence="2 6" id="KW-0227">DNA damage</keyword>
<dbReference type="Gene3D" id="1.10.150.20">
    <property type="entry name" value="5' to 3' exonuclease, C-terminal subdomain"/>
    <property type="match status" value="1"/>
</dbReference>
<evidence type="ECO:0000259" key="7">
    <source>
        <dbReference type="SMART" id="SM00278"/>
    </source>
</evidence>
<comment type="similarity">
    <text evidence="6">Belongs to the RuvA family.</text>
</comment>
<comment type="function">
    <text evidence="6">The RuvA-RuvB-RuvC complex processes Holliday junction (HJ) DNA during genetic recombination and DNA repair, while the RuvA-RuvB complex plays an important role in the rescue of blocked DNA replication forks via replication fork reversal (RFR). RuvA specifically binds to HJ cruciform DNA, conferring on it an open structure. The RuvB hexamer acts as an ATP-dependent pump, pulling dsDNA into and through the RuvAB complex. HJ branch migration allows RuvC to scan DNA until it finds its consensus sequence, where it cleaves and resolves the cruciform DNA.</text>
</comment>
<evidence type="ECO:0000256" key="1">
    <source>
        <dbReference type="ARBA" id="ARBA00022490"/>
    </source>
</evidence>
<keyword evidence="8" id="KW-0378">Hydrolase</keyword>
<feature type="region of interest" description="Domain I" evidence="6">
    <location>
        <begin position="1"/>
        <end position="64"/>
    </location>
</feature>
<dbReference type="CDD" id="cd14332">
    <property type="entry name" value="UBA_RuvA_C"/>
    <property type="match status" value="1"/>
</dbReference>
<proteinExistence type="inferred from homology"/>
<feature type="region of interest" description="Domain II" evidence="6">
    <location>
        <begin position="65"/>
        <end position="142"/>
    </location>
</feature>
<evidence type="ECO:0000256" key="3">
    <source>
        <dbReference type="ARBA" id="ARBA00023125"/>
    </source>
</evidence>
<dbReference type="SUPFAM" id="SSF50249">
    <property type="entry name" value="Nucleic acid-binding proteins"/>
    <property type="match status" value="1"/>
</dbReference>
<dbReference type="InterPro" id="IPR013849">
    <property type="entry name" value="DNA_helicase_Holl-junc_RuvA_I"/>
</dbReference>
<sequence length="208" mass="22818">MIGRLRGILIEKQAPEILLECNGVGYEVTLPMTSFYHLPKLEQEAVIYTHFVVREDAQLLYGFANQTERKLFRLLIKVNGVGPKLALAILSNMSAGQFVHCVTLDDVATIVKIPGVGKKTAERLLIEMRDKLKDWGNDIATPATDNMPIDLISADSSLVTAASNKDDAITALVSLGYKPVQADKAVKAIFADDMSSEELIRDALKSML</sequence>
<dbReference type="GO" id="GO:0003678">
    <property type="term" value="F:DNA helicase activity"/>
    <property type="evidence" value="ECO:0007669"/>
    <property type="project" value="UniProtKB-EC"/>
</dbReference>
<comment type="domain">
    <text evidence="6">Has three domains with a flexible linker between the domains II and III and assumes an 'L' shape. Domain III is highly mobile and contacts RuvB.</text>
</comment>
<name>A0ABZ0GRI6_9GAMM</name>
<keyword evidence="9" id="KW-1185">Reference proteome</keyword>
<dbReference type="Pfam" id="PF07499">
    <property type="entry name" value="RuvA_C"/>
    <property type="match status" value="1"/>
</dbReference>
<dbReference type="GO" id="GO:0016787">
    <property type="term" value="F:hydrolase activity"/>
    <property type="evidence" value="ECO:0007669"/>
    <property type="project" value="UniProtKB-KW"/>
</dbReference>
<dbReference type="RefSeq" id="WP_348397316.1">
    <property type="nucleotide sequence ID" value="NZ_CP136600.1"/>
</dbReference>
<dbReference type="SMART" id="SM00278">
    <property type="entry name" value="HhH1"/>
    <property type="match status" value="2"/>
</dbReference>
<dbReference type="Gene3D" id="1.10.8.10">
    <property type="entry name" value="DNA helicase RuvA subunit, C-terminal domain"/>
    <property type="match status" value="1"/>
</dbReference>
<dbReference type="InterPro" id="IPR012340">
    <property type="entry name" value="NA-bd_OB-fold"/>
</dbReference>
<evidence type="ECO:0000313" key="9">
    <source>
        <dbReference type="Proteomes" id="UP001301442"/>
    </source>
</evidence>
<dbReference type="InterPro" id="IPR000085">
    <property type="entry name" value="RuvA"/>
</dbReference>
<feature type="region of interest" description="Flexible linker" evidence="6">
    <location>
        <begin position="143"/>
        <end position="155"/>
    </location>
</feature>
<dbReference type="InterPro" id="IPR036267">
    <property type="entry name" value="RuvA_C_sf"/>
</dbReference>
<dbReference type="SUPFAM" id="SSF47781">
    <property type="entry name" value="RuvA domain 2-like"/>
    <property type="match status" value="1"/>
</dbReference>
<dbReference type="InterPro" id="IPR010994">
    <property type="entry name" value="RuvA_2-like"/>
</dbReference>
<keyword evidence="3 6" id="KW-0238">DNA-binding</keyword>
<feature type="region of interest" description="Domain III" evidence="6">
    <location>
        <begin position="156"/>
        <end position="208"/>
    </location>
</feature>
<dbReference type="NCBIfam" id="TIGR00084">
    <property type="entry name" value="ruvA"/>
    <property type="match status" value="1"/>
</dbReference>
<dbReference type="InterPro" id="IPR011114">
    <property type="entry name" value="RuvA_C"/>
</dbReference>
<evidence type="ECO:0000256" key="5">
    <source>
        <dbReference type="ARBA" id="ARBA00023204"/>
    </source>
</evidence>
<evidence type="ECO:0000256" key="4">
    <source>
        <dbReference type="ARBA" id="ARBA00023172"/>
    </source>
</evidence>
<comment type="subunit">
    <text evidence="6">Homotetramer. Forms an RuvA(8)-RuvB(12)-Holliday junction (HJ) complex. HJ DNA is sandwiched between 2 RuvA tetramers; dsDNA enters through RuvA and exits via RuvB. An RuvB hexamer assembles on each DNA strand where it exits the tetramer. Each RuvB hexamer is contacted by two RuvA subunits (via domain III) on 2 adjacent RuvB subunits; this complex drives branch migration. In the full resolvosome a probable DNA-RuvA(4)-RuvB(12)-RuvC(2) complex forms which resolves the HJ.</text>
</comment>
<accession>A0ABZ0GRI6</accession>